<dbReference type="EMBL" id="HF951689">
    <property type="protein sequence ID" value="CCW34118.1"/>
    <property type="molecule type" value="Genomic_DNA"/>
</dbReference>
<dbReference type="InterPro" id="IPR032466">
    <property type="entry name" value="Metal_Hydrolase"/>
</dbReference>
<dbReference type="InParanoid" id="S0EWL7"/>
<sequence>MPDITDVNTIVGPLPSAGADLSVEHLLELMAKHEIGRAFVCSTVGIRLSHQIGNAITRATCLDTPALLPAASLNPTHYFGDEHELHQLKEDGFRLIRFFPFSQGWPVNLASFRALLRALRPLALPLMFQIRRMGDCTLLQSLLNDYPATIILSDVDSSTVAEAIAVLKEQPNWYLETSHLLAPGAVRLVANHVGAERVLFGTEAPQRPIASVLRTLEFAELSTQELELILHRNAERIFSL</sequence>
<gene>
    <name evidence="2" type="ORF">CCALI_00281</name>
</gene>
<keyword evidence="3" id="KW-1185">Reference proteome</keyword>
<dbReference type="SUPFAM" id="SSF51556">
    <property type="entry name" value="Metallo-dependent hydrolases"/>
    <property type="match status" value="1"/>
</dbReference>
<feature type="domain" description="Amidohydrolase-related" evidence="1">
    <location>
        <begin position="82"/>
        <end position="239"/>
    </location>
</feature>
<evidence type="ECO:0000259" key="1">
    <source>
        <dbReference type="Pfam" id="PF04909"/>
    </source>
</evidence>
<organism evidence="2 3">
    <name type="scientific">Chthonomonas calidirosea (strain DSM 23976 / ICMP 18418 / T49)</name>
    <dbReference type="NCBI Taxonomy" id="1303518"/>
    <lineage>
        <taxon>Bacteria</taxon>
        <taxon>Bacillati</taxon>
        <taxon>Armatimonadota</taxon>
        <taxon>Chthonomonadia</taxon>
        <taxon>Chthonomonadales</taxon>
        <taxon>Chthonomonadaceae</taxon>
        <taxon>Chthonomonas</taxon>
    </lineage>
</organism>
<dbReference type="KEGG" id="ccz:CCALI_00281"/>
<dbReference type="HOGENOM" id="CLU_1154815_0_0_0"/>
<evidence type="ECO:0000313" key="3">
    <source>
        <dbReference type="Proteomes" id="UP000014227"/>
    </source>
</evidence>
<dbReference type="InterPro" id="IPR006680">
    <property type="entry name" value="Amidohydro-rel"/>
</dbReference>
<proteinExistence type="predicted"/>
<accession>S0EWL7</accession>
<dbReference type="PATRIC" id="fig|1303518.3.peg.285"/>
<dbReference type="RefSeq" id="WP_016481681.1">
    <property type="nucleotide sequence ID" value="NC_021487.1"/>
</dbReference>
<dbReference type="STRING" id="454171.CP488_00876"/>
<evidence type="ECO:0000313" key="2">
    <source>
        <dbReference type="EMBL" id="CCW34118.1"/>
    </source>
</evidence>
<dbReference type="AlphaFoldDB" id="S0EWL7"/>
<dbReference type="Gene3D" id="3.20.20.140">
    <property type="entry name" value="Metal-dependent hydrolases"/>
    <property type="match status" value="1"/>
</dbReference>
<reference evidence="3" key="1">
    <citation type="submission" date="2013-03" db="EMBL/GenBank/DDBJ databases">
        <title>Genome sequence of Chthonomonas calidirosea, the first sequenced genome from the Armatimonadetes phylum (formally candidate division OP10).</title>
        <authorList>
            <person name="Lee K.C.Y."/>
            <person name="Morgan X.C."/>
            <person name="Dunfield P.F."/>
            <person name="Tamas I."/>
            <person name="Houghton K.M."/>
            <person name="Vyssotski M."/>
            <person name="Ryan J.L.J."/>
            <person name="Lagutin K."/>
            <person name="McDonald I.R."/>
            <person name="Stott M.B."/>
        </authorList>
    </citation>
    <scope>NUCLEOTIDE SEQUENCE [LARGE SCALE GENOMIC DNA]</scope>
    <source>
        <strain evidence="3">DSM 23976 / ICMP 18418 / T49</strain>
    </source>
</reference>
<dbReference type="OrthoDB" id="9771932at2"/>
<name>S0EWL7_CHTCT</name>
<protein>
    <submittedName>
        <fullName evidence="2">Predicted metal-dependent hydrolase of the TIM-barrel fold</fullName>
    </submittedName>
</protein>
<dbReference type="eggNOG" id="COG2159">
    <property type="taxonomic scope" value="Bacteria"/>
</dbReference>
<keyword evidence="2" id="KW-0378">Hydrolase</keyword>
<dbReference type="Proteomes" id="UP000014227">
    <property type="component" value="Chromosome I"/>
</dbReference>
<dbReference type="Pfam" id="PF04909">
    <property type="entry name" value="Amidohydro_2"/>
    <property type="match status" value="1"/>
</dbReference>
<dbReference type="GO" id="GO:0016787">
    <property type="term" value="F:hydrolase activity"/>
    <property type="evidence" value="ECO:0007669"/>
    <property type="project" value="UniProtKB-KW"/>
</dbReference>